<sequence length="78" mass="9369">MKLINIEPRNDYILRIYLDDNSVVDFDVKAELERIPCYKSLYDKALFNAVQFKNKRVFWNDQCDFHLDQILERGRVVG</sequence>
<dbReference type="AlphaFoldDB" id="A0A1V8M3R5"/>
<keyword evidence="2" id="KW-1185">Reference proteome</keyword>
<dbReference type="RefSeq" id="WP_080523586.1">
    <property type="nucleotide sequence ID" value="NZ_LPUF01000002.1"/>
</dbReference>
<evidence type="ECO:0008006" key="3">
    <source>
        <dbReference type="Google" id="ProtNLM"/>
    </source>
</evidence>
<organism evidence="1 2">
    <name type="scientific">Methyloprofundus sedimenti</name>
    <dbReference type="NCBI Taxonomy" id="1420851"/>
    <lineage>
        <taxon>Bacteria</taxon>
        <taxon>Pseudomonadati</taxon>
        <taxon>Pseudomonadota</taxon>
        <taxon>Gammaproteobacteria</taxon>
        <taxon>Methylococcales</taxon>
        <taxon>Methylococcaceae</taxon>
        <taxon>Methyloprofundus</taxon>
    </lineage>
</organism>
<gene>
    <name evidence="1" type="ORF">AU255_14000</name>
</gene>
<protein>
    <recommendedName>
        <fullName evidence="3">DUF2442 domain-containing protein</fullName>
    </recommendedName>
</protein>
<reference evidence="1 2" key="1">
    <citation type="submission" date="2015-12" db="EMBL/GenBank/DDBJ databases">
        <authorList>
            <person name="Shamseldin A."/>
            <person name="Moawad H."/>
            <person name="Abd El-Rahim W.M."/>
            <person name="Sadowsky M.J."/>
        </authorList>
    </citation>
    <scope>NUCLEOTIDE SEQUENCE [LARGE SCALE GENOMIC DNA]</scope>
    <source>
        <strain evidence="1 2">WF1</strain>
    </source>
</reference>
<name>A0A1V8M3R5_9GAMM</name>
<evidence type="ECO:0000313" key="2">
    <source>
        <dbReference type="Proteomes" id="UP000191980"/>
    </source>
</evidence>
<proteinExistence type="predicted"/>
<dbReference type="Gene3D" id="3.30.2020.10">
    <property type="entry name" value="NE0471-like N-terminal domain"/>
    <property type="match status" value="1"/>
</dbReference>
<accession>A0A1V8M3R5</accession>
<dbReference type="Proteomes" id="UP000191980">
    <property type="component" value="Unassembled WGS sequence"/>
</dbReference>
<dbReference type="SUPFAM" id="SSF143880">
    <property type="entry name" value="NE0471 N-terminal domain-like"/>
    <property type="match status" value="1"/>
</dbReference>
<comment type="caution">
    <text evidence="1">The sequence shown here is derived from an EMBL/GenBank/DDBJ whole genome shotgun (WGS) entry which is preliminary data.</text>
</comment>
<dbReference type="OrthoDB" id="5570098at2"/>
<dbReference type="InterPro" id="IPR036782">
    <property type="entry name" value="NE0471-like_N"/>
</dbReference>
<evidence type="ECO:0000313" key="1">
    <source>
        <dbReference type="EMBL" id="OQK16209.1"/>
    </source>
</evidence>
<dbReference type="EMBL" id="LPUF01000002">
    <property type="protein sequence ID" value="OQK16209.1"/>
    <property type="molecule type" value="Genomic_DNA"/>
</dbReference>